<dbReference type="InterPro" id="IPR045187">
    <property type="entry name" value="CcO_II"/>
</dbReference>
<evidence type="ECO:0000256" key="10">
    <source>
        <dbReference type="ARBA" id="ARBA00022989"/>
    </source>
</evidence>
<dbReference type="EC" id="7.1.1.9" evidence="18"/>
<dbReference type="GO" id="GO:0016491">
    <property type="term" value="F:oxidoreductase activity"/>
    <property type="evidence" value="ECO:0007669"/>
    <property type="project" value="InterPro"/>
</dbReference>
<evidence type="ECO:0000259" key="21">
    <source>
        <dbReference type="PROSITE" id="PS50857"/>
    </source>
</evidence>
<comment type="catalytic activity">
    <reaction evidence="15 18">
        <text>4 Fe(II)-[cytochrome c] + O2 + 8 H(+)(in) = 4 Fe(III)-[cytochrome c] + 2 H2O + 4 H(+)(out)</text>
        <dbReference type="Rhea" id="RHEA:11436"/>
        <dbReference type="Rhea" id="RHEA-COMP:10350"/>
        <dbReference type="Rhea" id="RHEA-COMP:14399"/>
        <dbReference type="ChEBI" id="CHEBI:15377"/>
        <dbReference type="ChEBI" id="CHEBI:15378"/>
        <dbReference type="ChEBI" id="CHEBI:15379"/>
        <dbReference type="ChEBI" id="CHEBI:29033"/>
        <dbReference type="ChEBI" id="CHEBI:29034"/>
        <dbReference type="EC" id="7.1.1.9"/>
    </reaction>
</comment>
<evidence type="ECO:0000256" key="13">
    <source>
        <dbReference type="ARBA" id="ARBA00023136"/>
    </source>
</evidence>
<feature type="domain" description="Cytochrome c" evidence="23">
    <location>
        <begin position="289"/>
        <end position="367"/>
    </location>
</feature>
<evidence type="ECO:0000256" key="1">
    <source>
        <dbReference type="ARBA" id="ARBA00004141"/>
    </source>
</evidence>
<proteinExistence type="inferred from homology"/>
<comment type="subcellular location">
    <subcellularLocation>
        <location evidence="17">Cell membrane</location>
        <topology evidence="17">Multi-pass membrane protein</topology>
    </subcellularLocation>
    <subcellularLocation>
        <location evidence="1">Membrane</location>
        <topology evidence="1">Multi-pass membrane protein</topology>
    </subcellularLocation>
</comment>
<keyword evidence="13 19" id="KW-0472">Membrane</keyword>
<evidence type="ECO:0000256" key="16">
    <source>
        <dbReference type="PROSITE-ProRule" id="PRU00433"/>
    </source>
</evidence>
<evidence type="ECO:0000256" key="17">
    <source>
        <dbReference type="RuleBase" id="RU000456"/>
    </source>
</evidence>
<dbReference type="PROSITE" id="PS50999">
    <property type="entry name" value="COX2_TM"/>
    <property type="match status" value="1"/>
</dbReference>
<evidence type="ECO:0000256" key="6">
    <source>
        <dbReference type="ARBA" id="ARBA00022692"/>
    </source>
</evidence>
<dbReference type="Pfam" id="PF00116">
    <property type="entry name" value="COX2"/>
    <property type="match status" value="1"/>
</dbReference>
<dbReference type="NCBIfam" id="TIGR02866">
    <property type="entry name" value="CoxB"/>
    <property type="match status" value="1"/>
</dbReference>
<feature type="transmembrane region" description="Helical" evidence="19">
    <location>
        <begin position="58"/>
        <end position="79"/>
    </location>
</feature>
<dbReference type="Pfam" id="PF02790">
    <property type="entry name" value="COX2_TM"/>
    <property type="match status" value="1"/>
</dbReference>
<dbReference type="PRINTS" id="PR01166">
    <property type="entry name" value="CYCOXIDASEII"/>
</dbReference>
<dbReference type="Gene3D" id="1.10.287.90">
    <property type="match status" value="1"/>
</dbReference>
<dbReference type="PROSITE" id="PS50857">
    <property type="entry name" value="COX2_CUA"/>
    <property type="match status" value="1"/>
</dbReference>
<evidence type="ECO:0000259" key="23">
    <source>
        <dbReference type="PROSITE" id="PS51007"/>
    </source>
</evidence>
<keyword evidence="7 16" id="KW-0479">Metal-binding</keyword>
<keyword evidence="8" id="KW-1278">Translocase</keyword>
<keyword evidence="10 19" id="KW-1133">Transmembrane helix</keyword>
<feature type="domain" description="Cytochrome oxidase subunit II transmembrane region profile" evidence="22">
    <location>
        <begin position="33"/>
        <end position="128"/>
    </location>
</feature>
<dbReference type="GO" id="GO:0005886">
    <property type="term" value="C:plasma membrane"/>
    <property type="evidence" value="ECO:0007669"/>
    <property type="project" value="UniProtKB-SubCell"/>
</dbReference>
<dbReference type="KEGG" id="snan:I6N98_00245"/>
<dbReference type="EMBL" id="CP066167">
    <property type="protein sequence ID" value="QQD18344.1"/>
    <property type="molecule type" value="Genomic_DNA"/>
</dbReference>
<keyword evidence="3 17" id="KW-0813">Transport</keyword>
<dbReference type="InterPro" id="IPR008972">
    <property type="entry name" value="Cupredoxin"/>
</dbReference>
<keyword evidence="4 16" id="KW-0349">Heme</keyword>
<evidence type="ECO:0000256" key="11">
    <source>
        <dbReference type="ARBA" id="ARBA00023004"/>
    </source>
</evidence>
<evidence type="ECO:0000256" key="14">
    <source>
        <dbReference type="ARBA" id="ARBA00024688"/>
    </source>
</evidence>
<gene>
    <name evidence="24" type="primary">coxB</name>
    <name evidence="24" type="ORF">I6N98_00245</name>
</gene>
<dbReference type="GO" id="GO:0042773">
    <property type="term" value="P:ATP synthesis coupled electron transport"/>
    <property type="evidence" value="ECO:0007669"/>
    <property type="project" value="TreeGrafter"/>
</dbReference>
<keyword evidence="20" id="KW-0732">Signal</keyword>
<protein>
    <recommendedName>
        <fullName evidence="18">Cytochrome c oxidase subunit 2</fullName>
        <ecNumber evidence="18">7.1.1.9</ecNumber>
    </recommendedName>
</protein>
<evidence type="ECO:0000256" key="2">
    <source>
        <dbReference type="ARBA" id="ARBA00007866"/>
    </source>
</evidence>
<dbReference type="InterPro" id="IPR011759">
    <property type="entry name" value="Cyt_c_oxidase_su2_TM_dom"/>
</dbReference>
<dbReference type="RefSeq" id="WP_198569841.1">
    <property type="nucleotide sequence ID" value="NZ_CP066167.1"/>
</dbReference>
<dbReference type="InterPro" id="IPR009056">
    <property type="entry name" value="Cyt_c-like_dom"/>
</dbReference>
<evidence type="ECO:0000256" key="12">
    <source>
        <dbReference type="ARBA" id="ARBA00023008"/>
    </source>
</evidence>
<feature type="transmembrane region" description="Helical" evidence="19">
    <location>
        <begin position="100"/>
        <end position="117"/>
    </location>
</feature>
<evidence type="ECO:0000256" key="5">
    <source>
        <dbReference type="ARBA" id="ARBA00022660"/>
    </source>
</evidence>
<evidence type="ECO:0000256" key="9">
    <source>
        <dbReference type="ARBA" id="ARBA00022982"/>
    </source>
</evidence>
<dbReference type="SUPFAM" id="SSF46626">
    <property type="entry name" value="Cytochrome c"/>
    <property type="match status" value="1"/>
</dbReference>
<dbReference type="InterPro" id="IPR036909">
    <property type="entry name" value="Cyt_c-like_dom_sf"/>
</dbReference>
<dbReference type="SUPFAM" id="SSF49503">
    <property type="entry name" value="Cupredoxins"/>
    <property type="match status" value="1"/>
</dbReference>
<evidence type="ECO:0000259" key="22">
    <source>
        <dbReference type="PROSITE" id="PS50999"/>
    </source>
</evidence>
<dbReference type="InterPro" id="IPR014222">
    <property type="entry name" value="Cyt_c_oxidase_su2"/>
</dbReference>
<evidence type="ECO:0000256" key="8">
    <source>
        <dbReference type="ARBA" id="ARBA00022967"/>
    </source>
</evidence>
<keyword evidence="9 17" id="KW-0249">Electron transport</keyword>
<evidence type="ECO:0000256" key="20">
    <source>
        <dbReference type="SAM" id="SignalP"/>
    </source>
</evidence>
<feature type="chain" id="PRO_5032783613" description="Cytochrome c oxidase subunit 2" evidence="20">
    <location>
        <begin position="30"/>
        <end position="387"/>
    </location>
</feature>
<comment type="function">
    <text evidence="14 18">Subunits I and II form the functional core of the enzyme complex. Electrons originating in cytochrome c are transferred via heme a and Cu(A) to the binuclear center formed by heme a3 and Cu(B).</text>
</comment>
<feature type="domain" description="Cytochrome oxidase subunit II copper A binding" evidence="21">
    <location>
        <begin position="129"/>
        <end position="269"/>
    </location>
</feature>
<evidence type="ECO:0000256" key="3">
    <source>
        <dbReference type="ARBA" id="ARBA00022448"/>
    </source>
</evidence>
<evidence type="ECO:0000256" key="4">
    <source>
        <dbReference type="ARBA" id="ARBA00022617"/>
    </source>
</evidence>
<dbReference type="GO" id="GO:0005507">
    <property type="term" value="F:copper ion binding"/>
    <property type="evidence" value="ECO:0007669"/>
    <property type="project" value="InterPro"/>
</dbReference>
<dbReference type="InterPro" id="IPR001505">
    <property type="entry name" value="Copper_CuA"/>
</dbReference>
<dbReference type="Gene3D" id="2.60.40.420">
    <property type="entry name" value="Cupredoxins - blue copper proteins"/>
    <property type="match status" value="1"/>
</dbReference>
<keyword evidence="11 16" id="KW-0408">Iron</keyword>
<comment type="cofactor">
    <cofactor evidence="18">
        <name>Cu cation</name>
        <dbReference type="ChEBI" id="CHEBI:23378"/>
    </cofactor>
    <text evidence="18">Binds a copper A center.</text>
</comment>
<name>A0A7T4R129_9GAMM</name>
<dbReference type="Gene3D" id="1.10.760.10">
    <property type="entry name" value="Cytochrome c-like domain"/>
    <property type="match status" value="1"/>
</dbReference>
<evidence type="ECO:0000256" key="18">
    <source>
        <dbReference type="RuleBase" id="RU004024"/>
    </source>
</evidence>
<dbReference type="PROSITE" id="PS00078">
    <property type="entry name" value="COX2"/>
    <property type="match status" value="1"/>
</dbReference>
<keyword evidence="6 17" id="KW-0812">Transmembrane</keyword>
<organism evidence="24 25">
    <name type="scientific">Spongiibacter nanhainus</name>
    <dbReference type="NCBI Taxonomy" id="2794344"/>
    <lineage>
        <taxon>Bacteria</taxon>
        <taxon>Pseudomonadati</taxon>
        <taxon>Pseudomonadota</taxon>
        <taxon>Gammaproteobacteria</taxon>
        <taxon>Cellvibrionales</taxon>
        <taxon>Spongiibacteraceae</taxon>
        <taxon>Spongiibacter</taxon>
    </lineage>
</organism>
<evidence type="ECO:0000313" key="25">
    <source>
        <dbReference type="Proteomes" id="UP000596063"/>
    </source>
</evidence>
<comment type="similarity">
    <text evidence="2 17">Belongs to the cytochrome c oxidase subunit 2 family.</text>
</comment>
<evidence type="ECO:0000256" key="7">
    <source>
        <dbReference type="ARBA" id="ARBA00022723"/>
    </source>
</evidence>
<evidence type="ECO:0000256" key="19">
    <source>
        <dbReference type="SAM" id="Phobius"/>
    </source>
</evidence>
<dbReference type="Proteomes" id="UP000596063">
    <property type="component" value="Chromosome"/>
</dbReference>
<dbReference type="InterPro" id="IPR002429">
    <property type="entry name" value="CcO_II-like_C"/>
</dbReference>
<feature type="signal peptide" evidence="20">
    <location>
        <begin position="1"/>
        <end position="29"/>
    </location>
</feature>
<dbReference type="AlphaFoldDB" id="A0A7T4R129"/>
<dbReference type="GO" id="GO:0004129">
    <property type="term" value="F:cytochrome-c oxidase activity"/>
    <property type="evidence" value="ECO:0007669"/>
    <property type="project" value="UniProtKB-EC"/>
</dbReference>
<evidence type="ECO:0000256" key="15">
    <source>
        <dbReference type="ARBA" id="ARBA00047816"/>
    </source>
</evidence>
<evidence type="ECO:0000313" key="24">
    <source>
        <dbReference type="EMBL" id="QQD18344.1"/>
    </source>
</evidence>
<accession>A0A7T4R129</accession>
<sequence length="387" mass="42635">MVQQAKRLAKLALSPVLMLLGLFSSGAWAAEGAPQRWQVNITPGVTEVGAKIYDVHMFVFWICVVIGVVVFGIMFYSVFAYRKSRHSEPATFHENTKLEIAWTVVPFILLIIMAVPATKTLIDIYNTDDADLDILVTGYQWKWKYEYINPDGDNVSFFSNLLTDKAEIGNSADKGSNYLIEVDEPLVIPVDKKVRFLVTANDVLHAWWVPALAVKRDAIPGFINEAWTKATETGVYRGQCAELCGRDHGFMPIVVNVVEDSDYQEWMDGKQAEAAELKELMSKEFNMDELVARGKEVYNRACVACHGANGEGGVGAAIAGSPIATGPVKDHIDVLVNGVPGSAMQAFGGQLNEVDLAAVITYQRNAFGNNMGDMLQPIDIYNFKKGQ</sequence>
<reference evidence="24 25" key="1">
    <citation type="submission" date="2020-12" db="EMBL/GenBank/DDBJ databases">
        <authorList>
            <person name="Shan Y."/>
        </authorList>
    </citation>
    <scope>NUCLEOTIDE SEQUENCE [LARGE SCALE GENOMIC DNA]</scope>
    <source>
        <strain evidence="25">csc3.9</strain>
    </source>
</reference>
<keyword evidence="5 17" id="KW-0679">Respiratory chain</keyword>
<keyword evidence="25" id="KW-1185">Reference proteome</keyword>
<dbReference type="Pfam" id="PF13442">
    <property type="entry name" value="Cytochrome_CBB3"/>
    <property type="match status" value="1"/>
</dbReference>
<dbReference type="PROSITE" id="PS51007">
    <property type="entry name" value="CYTC"/>
    <property type="match status" value="1"/>
</dbReference>
<dbReference type="InterPro" id="IPR036257">
    <property type="entry name" value="Cyt_c_oxidase_su2_TM_sf"/>
</dbReference>
<dbReference type="PANTHER" id="PTHR22888">
    <property type="entry name" value="CYTOCHROME C OXIDASE, SUBUNIT II"/>
    <property type="match status" value="1"/>
</dbReference>
<dbReference type="PANTHER" id="PTHR22888:SF9">
    <property type="entry name" value="CYTOCHROME C OXIDASE SUBUNIT 2"/>
    <property type="match status" value="1"/>
</dbReference>
<dbReference type="SUPFAM" id="SSF81464">
    <property type="entry name" value="Cytochrome c oxidase subunit II-like, transmembrane region"/>
    <property type="match status" value="1"/>
</dbReference>
<dbReference type="GO" id="GO:0020037">
    <property type="term" value="F:heme binding"/>
    <property type="evidence" value="ECO:0007669"/>
    <property type="project" value="InterPro"/>
</dbReference>
<keyword evidence="12 18" id="KW-0186">Copper</keyword>